<gene>
    <name evidence="3" type="ORF">E5351_04560</name>
</gene>
<dbReference type="Pfam" id="PF03217">
    <property type="entry name" value="SlpA"/>
    <property type="match status" value="1"/>
</dbReference>
<dbReference type="InterPro" id="IPR024968">
    <property type="entry name" value="SlpA_C_lactobacillus"/>
</dbReference>
<feature type="signal peptide" evidence="1">
    <location>
        <begin position="1"/>
        <end position="19"/>
    </location>
</feature>
<keyword evidence="1" id="KW-0732">Signal</keyword>
<proteinExistence type="predicted"/>
<accession>A0A4S2BLN9</accession>
<organism evidence="3 4">
    <name type="scientific">Lactobacillus intestinalis</name>
    <dbReference type="NCBI Taxonomy" id="151781"/>
    <lineage>
        <taxon>Bacteria</taxon>
        <taxon>Bacillati</taxon>
        <taxon>Bacillota</taxon>
        <taxon>Bacilli</taxon>
        <taxon>Lactobacillales</taxon>
        <taxon>Lactobacillaceae</taxon>
        <taxon>Lactobacillus</taxon>
    </lineage>
</organism>
<protein>
    <recommendedName>
        <fullName evidence="2">S-layer protein C-terminal domain-containing protein</fullName>
    </recommendedName>
</protein>
<evidence type="ECO:0000313" key="3">
    <source>
        <dbReference type="EMBL" id="TGY15758.1"/>
    </source>
</evidence>
<dbReference type="AlphaFoldDB" id="A0A4S2BLN9"/>
<name>A0A4S2BLN9_9LACO</name>
<feature type="chain" id="PRO_5020530670" description="S-layer protein C-terminal domain-containing protein" evidence="1">
    <location>
        <begin position="20"/>
        <end position="343"/>
    </location>
</feature>
<dbReference type="RefSeq" id="WP_004044991.1">
    <property type="nucleotide sequence ID" value="NZ_AQFR02000003.1"/>
</dbReference>
<sequence>MATTALLAVAPVITSPVLAAESTSISTTSQKIESAVNIEFVQNGKTEIINPDGKYFQVSPNSNFNPTNFVGSDGTNYKLINDKDTKVTVESNTVNTSKAGSTGEVKLKVESNGNTYTINYTVYVRPQGKIQLNLPSDWVYGGFNMGTAAVNIFYQGQKYYVGKLTKYEDGQFFTSVSKISEAVANQNDDGAWIQTKYLAESESAKPELVKKTIMHKARAYTWGGTKTRKVYSAYTNVYVKNKIIHVDGGKYWTSGDFYQVYNADGTYTNYLIKVGNIDGTKRVLKHNAYIASSTRRANRIVLKKGTTITTYGDSYKFKNGKHYYRIEGATKTDKRYVKVENFK</sequence>
<dbReference type="EMBL" id="SRYV01000007">
    <property type="protein sequence ID" value="TGY15758.1"/>
    <property type="molecule type" value="Genomic_DNA"/>
</dbReference>
<evidence type="ECO:0000313" key="4">
    <source>
        <dbReference type="Proteomes" id="UP000309117"/>
    </source>
</evidence>
<evidence type="ECO:0000256" key="1">
    <source>
        <dbReference type="SAM" id="SignalP"/>
    </source>
</evidence>
<feature type="domain" description="S-layer protein C-terminal" evidence="2">
    <location>
        <begin position="275"/>
        <end position="339"/>
    </location>
</feature>
<evidence type="ECO:0000259" key="2">
    <source>
        <dbReference type="Pfam" id="PF03217"/>
    </source>
</evidence>
<reference evidence="3 4" key="1">
    <citation type="submission" date="2019-04" db="EMBL/GenBank/DDBJ databases">
        <title>Microbes associate with the intestines of laboratory mice.</title>
        <authorList>
            <person name="Navarre W."/>
            <person name="Wong E."/>
            <person name="Huang K."/>
            <person name="Tropini C."/>
            <person name="Ng K."/>
            <person name="Yu B."/>
        </authorList>
    </citation>
    <scope>NUCLEOTIDE SEQUENCE [LARGE SCALE GENOMIC DNA]</scope>
    <source>
        <strain evidence="3 4">NM61_E11</strain>
    </source>
</reference>
<comment type="caution">
    <text evidence="3">The sequence shown here is derived from an EMBL/GenBank/DDBJ whole genome shotgun (WGS) entry which is preliminary data.</text>
</comment>
<dbReference type="Proteomes" id="UP000309117">
    <property type="component" value="Unassembled WGS sequence"/>
</dbReference>